<evidence type="ECO:0000259" key="4">
    <source>
        <dbReference type="PROSITE" id="PS51384"/>
    </source>
</evidence>
<evidence type="ECO:0000313" key="5">
    <source>
        <dbReference type="EMBL" id="UUI76706.1"/>
    </source>
</evidence>
<dbReference type="SUPFAM" id="SSF52343">
    <property type="entry name" value="Ferredoxin reductase-like, C-terminal NADP-linked domain"/>
    <property type="match status" value="1"/>
</dbReference>
<dbReference type="CDD" id="cd06217">
    <property type="entry name" value="FNR_iron_sulfur_binding_3"/>
    <property type="match status" value="1"/>
</dbReference>
<dbReference type="InterPro" id="IPR017938">
    <property type="entry name" value="Riboflavin_synthase-like_b-brl"/>
</dbReference>
<evidence type="ECO:0000313" key="6">
    <source>
        <dbReference type="Proteomes" id="UP001316189"/>
    </source>
</evidence>
<keyword evidence="2" id="KW-0479">Metal-binding</keyword>
<dbReference type="InterPro" id="IPR050415">
    <property type="entry name" value="MRET"/>
</dbReference>
<keyword evidence="3" id="KW-0411">Iron-sulfur</keyword>
<evidence type="ECO:0000256" key="3">
    <source>
        <dbReference type="ARBA" id="ARBA00023014"/>
    </source>
</evidence>
<proteinExistence type="predicted"/>
<dbReference type="InterPro" id="IPR039261">
    <property type="entry name" value="FNR_nucleotide-bd"/>
</dbReference>
<dbReference type="RefSeq" id="WP_227568995.1">
    <property type="nucleotide sequence ID" value="NZ_CP101988.1"/>
</dbReference>
<keyword evidence="2" id="KW-0001">2Fe-2S</keyword>
<name>A0ABY5L4V0_9CELL</name>
<gene>
    <name evidence="5" type="ORF">NP064_07445</name>
</gene>
<keyword evidence="2" id="KW-0408">Iron</keyword>
<feature type="domain" description="FAD-binding FR-type" evidence="4">
    <location>
        <begin position="10"/>
        <end position="111"/>
    </location>
</feature>
<dbReference type="InterPro" id="IPR001433">
    <property type="entry name" value="OxRdtase_FAD/NAD-bd"/>
</dbReference>
<dbReference type="Pfam" id="PF00175">
    <property type="entry name" value="NAD_binding_1"/>
    <property type="match status" value="1"/>
</dbReference>
<dbReference type="InterPro" id="IPR008333">
    <property type="entry name" value="Cbr1-like_FAD-bd_dom"/>
</dbReference>
<organism evidence="5 6">
    <name type="scientific">Cellulomonas chengniuliangii</name>
    <dbReference type="NCBI Taxonomy" id="2968084"/>
    <lineage>
        <taxon>Bacteria</taxon>
        <taxon>Bacillati</taxon>
        <taxon>Actinomycetota</taxon>
        <taxon>Actinomycetes</taxon>
        <taxon>Micrococcales</taxon>
        <taxon>Cellulomonadaceae</taxon>
        <taxon>Cellulomonas</taxon>
    </lineage>
</organism>
<dbReference type="PRINTS" id="PR00406">
    <property type="entry name" value="CYTB5RDTASE"/>
</dbReference>
<dbReference type="InterPro" id="IPR017927">
    <property type="entry name" value="FAD-bd_FR_type"/>
</dbReference>
<dbReference type="Gene3D" id="2.40.30.10">
    <property type="entry name" value="Translation factors"/>
    <property type="match status" value="1"/>
</dbReference>
<dbReference type="PANTHER" id="PTHR47354:SF5">
    <property type="entry name" value="PROTEIN RFBI"/>
    <property type="match status" value="1"/>
</dbReference>
<comment type="cofactor">
    <cofactor evidence="1">
        <name>FAD</name>
        <dbReference type="ChEBI" id="CHEBI:57692"/>
    </cofactor>
</comment>
<dbReference type="SUPFAM" id="SSF63380">
    <property type="entry name" value="Riboflavin synthase domain-like"/>
    <property type="match status" value="1"/>
</dbReference>
<dbReference type="Gene3D" id="3.40.50.80">
    <property type="entry name" value="Nucleotide-binding domain of ferredoxin-NADP reductase (FNR) module"/>
    <property type="match status" value="1"/>
</dbReference>
<reference evidence="5 6" key="1">
    <citation type="submission" date="2022-07" db="EMBL/GenBank/DDBJ databases">
        <title>Novel species in genus cellulomonas.</title>
        <authorList>
            <person name="Ye L."/>
        </authorList>
    </citation>
    <scope>NUCLEOTIDE SEQUENCE [LARGE SCALE GENOMIC DNA]</scope>
    <source>
        <strain evidence="6">zg-Y338</strain>
    </source>
</reference>
<protein>
    <submittedName>
        <fullName evidence="5">Ferredoxin reductase</fullName>
    </submittedName>
</protein>
<dbReference type="PANTHER" id="PTHR47354">
    <property type="entry name" value="NADH OXIDOREDUCTASE HCR"/>
    <property type="match status" value="1"/>
</dbReference>
<dbReference type="Proteomes" id="UP001316189">
    <property type="component" value="Chromosome"/>
</dbReference>
<dbReference type="EMBL" id="CP101988">
    <property type="protein sequence ID" value="UUI76706.1"/>
    <property type="molecule type" value="Genomic_DNA"/>
</dbReference>
<keyword evidence="6" id="KW-1185">Reference proteome</keyword>
<accession>A0ABY5L4V0</accession>
<evidence type="ECO:0000256" key="2">
    <source>
        <dbReference type="ARBA" id="ARBA00022714"/>
    </source>
</evidence>
<dbReference type="Pfam" id="PF00970">
    <property type="entry name" value="FAD_binding_6"/>
    <property type="match status" value="1"/>
</dbReference>
<sequence length="250" mass="26478">MAGAAVLGRLTWLEATVSDLAEETPTTRRVTLDVDGWDGHVPGQHVDVRLTAPDGYTSTRSYSIASAPTPRRLELAVARVPGGEVSGYLAGPMAEGDQVEVRGPLGGWFVWRPEEPGPVQLIAGGVGLAPLMSMVRARAQADSPAPMRLLCSVRDPASRLYARELAQQGRQPDGVDVTWVYTRGSENGALPRRIDPHVVQDAAFAASESPTCYVCGPTGFVETAAALLVDAGHDPGRIRAERFGPTGGRS</sequence>
<dbReference type="PROSITE" id="PS51384">
    <property type="entry name" value="FAD_FR"/>
    <property type="match status" value="1"/>
</dbReference>
<evidence type="ECO:0000256" key="1">
    <source>
        <dbReference type="ARBA" id="ARBA00001974"/>
    </source>
</evidence>